<dbReference type="Pfam" id="PF13561">
    <property type="entry name" value="adh_short_C2"/>
    <property type="match status" value="1"/>
</dbReference>
<name>A0A2S6YX32_9XANT</name>
<dbReference type="PRINTS" id="PR00080">
    <property type="entry name" value="SDRFAMILY"/>
</dbReference>
<dbReference type="Gene3D" id="3.40.50.720">
    <property type="entry name" value="NAD(P)-binding Rossmann-like Domain"/>
    <property type="match status" value="1"/>
</dbReference>
<comment type="caution">
    <text evidence="2">The sequence shown here is derived from an EMBL/GenBank/DDBJ whole genome shotgun (WGS) entry which is preliminary data.</text>
</comment>
<dbReference type="GO" id="GO:0030497">
    <property type="term" value="P:fatty acid elongation"/>
    <property type="evidence" value="ECO:0007669"/>
    <property type="project" value="TreeGrafter"/>
</dbReference>
<dbReference type="FunFam" id="3.40.50.720:FF:000084">
    <property type="entry name" value="Short-chain dehydrogenase reductase"/>
    <property type="match status" value="1"/>
</dbReference>
<dbReference type="AlphaFoldDB" id="A0A2S6YX32"/>
<dbReference type="PROSITE" id="PS00061">
    <property type="entry name" value="ADH_SHORT"/>
    <property type="match status" value="1"/>
</dbReference>
<dbReference type="CDD" id="cd05233">
    <property type="entry name" value="SDR_c"/>
    <property type="match status" value="1"/>
</dbReference>
<proteinExistence type="inferred from homology"/>
<dbReference type="InterPro" id="IPR036291">
    <property type="entry name" value="NAD(P)-bd_dom_sf"/>
</dbReference>
<dbReference type="SUPFAM" id="SSF51735">
    <property type="entry name" value="NAD(P)-binding Rossmann-fold domains"/>
    <property type="match status" value="1"/>
</dbReference>
<dbReference type="InterPro" id="IPR002347">
    <property type="entry name" value="SDR_fam"/>
</dbReference>
<comment type="similarity">
    <text evidence="1">Belongs to the short-chain dehydrogenases/reductases (SDR) family.</text>
</comment>
<dbReference type="PANTHER" id="PTHR42760">
    <property type="entry name" value="SHORT-CHAIN DEHYDROGENASES/REDUCTASES FAMILY MEMBER"/>
    <property type="match status" value="1"/>
</dbReference>
<evidence type="ECO:0000313" key="3">
    <source>
        <dbReference type="Proteomes" id="UP000239204"/>
    </source>
</evidence>
<dbReference type="InterPro" id="IPR020904">
    <property type="entry name" value="Sc_DH/Rdtase_CS"/>
</dbReference>
<reference evidence="2 3" key="1">
    <citation type="submission" date="2016-08" db="EMBL/GenBank/DDBJ databases">
        <title>Evolution of the type three secretion system and type three effector repertoires in Xanthomonas.</title>
        <authorList>
            <person name="Merda D."/>
            <person name="Briand M."/>
            <person name="Bosis E."/>
            <person name="Rousseau C."/>
            <person name="Portier P."/>
            <person name="Jacques M.-A."/>
            <person name="Fischer-Le Saux M."/>
        </authorList>
    </citation>
    <scope>NUCLEOTIDE SEQUENCE [LARGE SCALE GENOMIC DNA]</scope>
    <source>
        <strain evidence="2 3">CFBP 7645</strain>
    </source>
</reference>
<dbReference type="EMBL" id="MIGY01000001">
    <property type="protein sequence ID" value="PPU08838.1"/>
    <property type="molecule type" value="Genomic_DNA"/>
</dbReference>
<dbReference type="RefSeq" id="WP_047127330.1">
    <property type="nucleotide sequence ID" value="NZ_JACICW010000005.1"/>
</dbReference>
<dbReference type="PRINTS" id="PR00081">
    <property type="entry name" value="GDHRDH"/>
</dbReference>
<organism evidence="2 3">
    <name type="scientific">Xanthomonas arboricola</name>
    <dbReference type="NCBI Taxonomy" id="56448"/>
    <lineage>
        <taxon>Bacteria</taxon>
        <taxon>Pseudomonadati</taxon>
        <taxon>Pseudomonadota</taxon>
        <taxon>Gammaproteobacteria</taxon>
        <taxon>Lysobacterales</taxon>
        <taxon>Lysobacteraceae</taxon>
        <taxon>Xanthomonas</taxon>
    </lineage>
</organism>
<gene>
    <name evidence="2" type="ORF">XarjCFBP7645_00345</name>
</gene>
<protein>
    <submittedName>
        <fullName evidence="2">NAD(P)-dependent oxidoreductase</fullName>
    </submittedName>
</protein>
<dbReference type="Proteomes" id="UP000239204">
    <property type="component" value="Unassembled WGS sequence"/>
</dbReference>
<evidence type="ECO:0000313" key="2">
    <source>
        <dbReference type="EMBL" id="PPU08838.1"/>
    </source>
</evidence>
<accession>A0A2S6YX32</accession>
<evidence type="ECO:0000256" key="1">
    <source>
        <dbReference type="ARBA" id="ARBA00006484"/>
    </source>
</evidence>
<dbReference type="GO" id="GO:0016616">
    <property type="term" value="F:oxidoreductase activity, acting on the CH-OH group of donors, NAD or NADP as acceptor"/>
    <property type="evidence" value="ECO:0007669"/>
    <property type="project" value="TreeGrafter"/>
</dbReference>
<sequence>MSYIDVSERSLSNLISLRGRTAVVTGGAAGIGRAISKRLAEAGATLVIGDLDEAKAKETAAEFASFGGKHLGASLDVNDHASISALADLAVSSTGRLDIWVNNAGIYPSRAVLDITDTEWDRVIDLNLRGTFFGAREAALRMQPNTGVIVNIVSTAAYNASNGANSAHYVASKHAVAGLTKSLAVELGPKGIRAVGVAPTLTETPGVASKRTEGEAVNEALVRYAQALPLGRLGVPDDIARVVLFAASDLGAFVSGSVIPVDGGDLAR</sequence>
<dbReference type="PANTHER" id="PTHR42760:SF135">
    <property type="entry name" value="BLL7886 PROTEIN"/>
    <property type="match status" value="1"/>
</dbReference>